<dbReference type="GO" id="GO:0043184">
    <property type="term" value="F:vascular endothelial growth factor receptor 2 binding"/>
    <property type="evidence" value="ECO:0007669"/>
    <property type="project" value="Ensembl"/>
</dbReference>
<keyword evidence="10" id="KW-1015">Disulfide bond</keyword>
<keyword evidence="11" id="KW-0325">Glycoprotein</keyword>
<comment type="subcellular location">
    <subcellularLocation>
        <location evidence="1">Membrane</location>
        <topology evidence="1">Single-pass type I membrane protein</topology>
    </subcellularLocation>
</comment>
<evidence type="ECO:0000259" key="15">
    <source>
        <dbReference type="PROSITE" id="PS50835"/>
    </source>
</evidence>
<feature type="transmembrane region" description="Helical" evidence="14">
    <location>
        <begin position="401"/>
        <end position="425"/>
    </location>
</feature>
<evidence type="ECO:0000256" key="8">
    <source>
        <dbReference type="ARBA" id="ARBA00022989"/>
    </source>
</evidence>
<keyword evidence="12" id="KW-0393">Immunoglobulin domain</keyword>
<evidence type="ECO:0000256" key="4">
    <source>
        <dbReference type="ARBA" id="ARBA00022692"/>
    </source>
</evidence>
<feature type="compositionally biased region" description="Low complexity" evidence="13">
    <location>
        <begin position="53"/>
        <end position="62"/>
    </location>
</feature>
<sequence>MTTKRTGSLDFHGPARVEVMFGGLEWVSRLNRSDSELRLGERLHVSWRVAVPSSSSGSLHSSSEGRAIPAGGVLPAPGAHQALRRPPGGRGGLLLSALHGGHPPSDRHAHCLRYPPPPDPMSPTFIHFLPLTCPETCSPWLFLTSWTSGFTRPLVSTFDPCHLWDPGSLWCLGSSNQTDLSLPRCLPYTPLPRAPLVCAVAPENPVVEVREQAVEGGEVELSCLVPRSRPAAVLRWYRDRKELKGVSSGQENGKVWSVASTVRFRVDRKDDGGIVICEAQNQALPSGHSKQTQYVLDVQYSPTARIHASQAVVREGDTLVLTCAVTGNPRPNQIRWNRGNESLPERAEAVGETLTLPGLVSADNGTYTCEAANKHGHARALYVLVVYDPGAVVEAQTSVPYAIVGGILALLVFLIICVLVGMVWCSVRQKGSYLTHEASGLDEQGEAREAFLNGGDGHKRKEEFFI</sequence>
<dbReference type="CDD" id="cd05885">
    <property type="entry name" value="IgI_2_Necl-4"/>
    <property type="match status" value="1"/>
</dbReference>
<dbReference type="PANTHER" id="PTHR45889">
    <property type="entry name" value="IG-LIKE DOMAIN-CONTAINING PROTEIN"/>
    <property type="match status" value="1"/>
</dbReference>
<dbReference type="Gene3D" id="2.60.40.10">
    <property type="entry name" value="Immunoglobulins"/>
    <property type="match status" value="2"/>
</dbReference>
<dbReference type="GO" id="GO:2000145">
    <property type="term" value="P:regulation of cell motility"/>
    <property type="evidence" value="ECO:0007669"/>
    <property type="project" value="Ensembl"/>
</dbReference>
<keyword evidence="17" id="KW-1185">Reference proteome</keyword>
<dbReference type="SMART" id="SM00409">
    <property type="entry name" value="IG"/>
    <property type="match status" value="2"/>
</dbReference>
<dbReference type="GeneTree" id="ENSGT00940000161223"/>
<name>A0A8C6HXW1_MUSSI</name>
<evidence type="ECO:0000256" key="1">
    <source>
        <dbReference type="ARBA" id="ARBA00004479"/>
    </source>
</evidence>
<evidence type="ECO:0000256" key="11">
    <source>
        <dbReference type="ARBA" id="ARBA00023180"/>
    </source>
</evidence>
<accession>A0A8C6HXW1</accession>
<evidence type="ECO:0000256" key="14">
    <source>
        <dbReference type="SAM" id="Phobius"/>
    </source>
</evidence>
<dbReference type="FunFam" id="2.60.40.10:FF:000589">
    <property type="entry name" value="cell adhesion molecule 4"/>
    <property type="match status" value="1"/>
</dbReference>
<dbReference type="InterPro" id="IPR003599">
    <property type="entry name" value="Ig_sub"/>
</dbReference>
<feature type="domain" description="Ig-like" evidence="15">
    <location>
        <begin position="202"/>
        <end position="297"/>
    </location>
</feature>
<dbReference type="PANTHER" id="PTHR45889:SF3">
    <property type="entry name" value="CELL ADHESION MOLECULE 4"/>
    <property type="match status" value="1"/>
</dbReference>
<keyword evidence="9 14" id="KW-0472">Membrane</keyword>
<evidence type="ECO:0000256" key="10">
    <source>
        <dbReference type="ARBA" id="ARBA00023157"/>
    </source>
</evidence>
<protein>
    <recommendedName>
        <fullName evidence="15">Ig-like domain-containing protein</fullName>
    </recommendedName>
</protein>
<reference evidence="16" key="1">
    <citation type="submission" date="2025-08" db="UniProtKB">
        <authorList>
            <consortium name="Ensembl"/>
        </authorList>
    </citation>
    <scope>IDENTIFICATION</scope>
</reference>
<dbReference type="SMART" id="SM00294">
    <property type="entry name" value="4.1m"/>
    <property type="match status" value="1"/>
</dbReference>
<dbReference type="InterPro" id="IPR036179">
    <property type="entry name" value="Ig-like_dom_sf"/>
</dbReference>
<evidence type="ECO:0000313" key="16">
    <source>
        <dbReference type="Ensembl" id="ENSMSIP00000027814.1"/>
    </source>
</evidence>
<dbReference type="AlphaFoldDB" id="A0A8C6HXW1"/>
<reference evidence="16" key="2">
    <citation type="submission" date="2025-09" db="UniProtKB">
        <authorList>
            <consortium name="Ensembl"/>
        </authorList>
    </citation>
    <scope>IDENTIFICATION</scope>
</reference>
<dbReference type="GO" id="GO:0035020">
    <property type="term" value="P:regulation of Rac protein signal transduction"/>
    <property type="evidence" value="ECO:0007669"/>
    <property type="project" value="Ensembl"/>
</dbReference>
<evidence type="ECO:0000256" key="5">
    <source>
        <dbReference type="ARBA" id="ARBA00022729"/>
    </source>
</evidence>
<evidence type="ECO:0000256" key="9">
    <source>
        <dbReference type="ARBA" id="ARBA00023136"/>
    </source>
</evidence>
<dbReference type="GO" id="GO:0061041">
    <property type="term" value="P:regulation of wound healing"/>
    <property type="evidence" value="ECO:0007669"/>
    <property type="project" value="Ensembl"/>
</dbReference>
<keyword evidence="7" id="KW-0130">Cell adhesion</keyword>
<comment type="similarity">
    <text evidence="2">Belongs to the nectin family.</text>
</comment>
<evidence type="ECO:0000256" key="3">
    <source>
        <dbReference type="ARBA" id="ARBA00022553"/>
    </source>
</evidence>
<dbReference type="GO" id="GO:0044291">
    <property type="term" value="C:cell-cell contact zone"/>
    <property type="evidence" value="ECO:0007669"/>
    <property type="project" value="Ensembl"/>
</dbReference>
<evidence type="ECO:0000256" key="12">
    <source>
        <dbReference type="ARBA" id="ARBA00023319"/>
    </source>
</evidence>
<dbReference type="InterPro" id="IPR003585">
    <property type="entry name" value="Neurexin-like"/>
</dbReference>
<evidence type="ECO:0000256" key="7">
    <source>
        <dbReference type="ARBA" id="ARBA00022889"/>
    </source>
</evidence>
<dbReference type="InterPro" id="IPR003598">
    <property type="entry name" value="Ig_sub2"/>
</dbReference>
<dbReference type="InterPro" id="IPR013162">
    <property type="entry name" value="CD80_C2-set"/>
</dbReference>
<keyword evidence="6" id="KW-0677">Repeat</keyword>
<dbReference type="FunFam" id="2.60.40.10:FF:000588">
    <property type="entry name" value="Cell adhesion molecule 4"/>
    <property type="match status" value="1"/>
</dbReference>
<dbReference type="GO" id="GO:0031252">
    <property type="term" value="C:cell leading edge"/>
    <property type="evidence" value="ECO:0007669"/>
    <property type="project" value="Ensembl"/>
</dbReference>
<feature type="domain" description="Ig-like" evidence="15">
    <location>
        <begin position="302"/>
        <end position="373"/>
    </location>
</feature>
<feature type="region of interest" description="Disordered" evidence="13">
    <location>
        <begin position="53"/>
        <end position="87"/>
    </location>
</feature>
<keyword evidence="5" id="KW-0732">Signal</keyword>
<organism evidence="16 17">
    <name type="scientific">Mus spicilegus</name>
    <name type="common">Mound-building mouse</name>
    <dbReference type="NCBI Taxonomy" id="10103"/>
    <lineage>
        <taxon>Eukaryota</taxon>
        <taxon>Metazoa</taxon>
        <taxon>Chordata</taxon>
        <taxon>Craniata</taxon>
        <taxon>Vertebrata</taxon>
        <taxon>Euteleostomi</taxon>
        <taxon>Mammalia</taxon>
        <taxon>Eutheria</taxon>
        <taxon>Euarchontoglires</taxon>
        <taxon>Glires</taxon>
        <taxon>Rodentia</taxon>
        <taxon>Myomorpha</taxon>
        <taxon>Muroidea</taxon>
        <taxon>Muridae</taxon>
        <taxon>Murinae</taxon>
        <taxon>Mus</taxon>
        <taxon>Mus</taxon>
    </lineage>
</organism>
<dbReference type="GO" id="GO:0016020">
    <property type="term" value="C:membrane"/>
    <property type="evidence" value="ECO:0007669"/>
    <property type="project" value="UniProtKB-SubCell"/>
</dbReference>
<dbReference type="SMART" id="SM00408">
    <property type="entry name" value="IGc2"/>
    <property type="match status" value="2"/>
</dbReference>
<dbReference type="InterPro" id="IPR013783">
    <property type="entry name" value="Ig-like_fold"/>
</dbReference>
<proteinExistence type="inferred from homology"/>
<evidence type="ECO:0000256" key="13">
    <source>
        <dbReference type="SAM" id="MobiDB-lite"/>
    </source>
</evidence>
<evidence type="ECO:0000256" key="6">
    <source>
        <dbReference type="ARBA" id="ARBA00022737"/>
    </source>
</evidence>
<dbReference type="PROSITE" id="PS50835">
    <property type="entry name" value="IG_LIKE"/>
    <property type="match status" value="2"/>
</dbReference>
<dbReference type="Pfam" id="PF08205">
    <property type="entry name" value="C2-set_2"/>
    <property type="match status" value="1"/>
</dbReference>
<keyword evidence="3" id="KW-0597">Phosphoprotein</keyword>
<dbReference type="SUPFAM" id="SSF48726">
    <property type="entry name" value="Immunoglobulin"/>
    <property type="match status" value="2"/>
</dbReference>
<evidence type="ECO:0000256" key="2">
    <source>
        <dbReference type="ARBA" id="ARBA00007810"/>
    </source>
</evidence>
<dbReference type="Pfam" id="PF13927">
    <property type="entry name" value="Ig_3"/>
    <property type="match status" value="1"/>
</dbReference>
<keyword evidence="4 14" id="KW-0812">Transmembrane</keyword>
<dbReference type="GO" id="GO:0042127">
    <property type="term" value="P:regulation of cell population proliferation"/>
    <property type="evidence" value="ECO:0007669"/>
    <property type="project" value="Ensembl"/>
</dbReference>
<dbReference type="InterPro" id="IPR007110">
    <property type="entry name" value="Ig-like_dom"/>
</dbReference>
<dbReference type="Proteomes" id="UP000694415">
    <property type="component" value="Unplaced"/>
</dbReference>
<keyword evidence="8 14" id="KW-1133">Transmembrane helix</keyword>
<dbReference type="GO" id="GO:0007156">
    <property type="term" value="P:homophilic cell adhesion via plasma membrane adhesion molecules"/>
    <property type="evidence" value="ECO:0007669"/>
    <property type="project" value="TreeGrafter"/>
</dbReference>
<evidence type="ECO:0000313" key="17">
    <source>
        <dbReference type="Proteomes" id="UP000694415"/>
    </source>
</evidence>
<dbReference type="Ensembl" id="ENSMSIT00000035083.1">
    <property type="protein sequence ID" value="ENSMSIP00000027814.1"/>
    <property type="gene ID" value="ENSMSIG00000023452.1"/>
</dbReference>